<keyword evidence="10" id="KW-1185">Reference proteome</keyword>
<comment type="subcellular location">
    <subcellularLocation>
        <location evidence="1">Membrane</location>
        <topology evidence="1">Multi-pass membrane protein</topology>
    </subcellularLocation>
</comment>
<dbReference type="InterPro" id="IPR036259">
    <property type="entry name" value="MFS_trans_sf"/>
</dbReference>
<dbReference type="InterPro" id="IPR011701">
    <property type="entry name" value="MFS"/>
</dbReference>
<feature type="transmembrane region" description="Helical" evidence="7">
    <location>
        <begin position="291"/>
        <end position="315"/>
    </location>
</feature>
<keyword evidence="4 7" id="KW-1133">Transmembrane helix</keyword>
<feature type="transmembrane region" description="Helical" evidence="7">
    <location>
        <begin position="327"/>
        <end position="347"/>
    </location>
</feature>
<evidence type="ECO:0000256" key="7">
    <source>
        <dbReference type="SAM" id="Phobius"/>
    </source>
</evidence>
<keyword evidence="5 7" id="KW-0472">Membrane</keyword>
<evidence type="ECO:0000313" key="10">
    <source>
        <dbReference type="Proteomes" id="UP000799324"/>
    </source>
</evidence>
<feature type="domain" description="Major facilitator superfamily (MFS) profile" evidence="8">
    <location>
        <begin position="60"/>
        <end position="473"/>
    </location>
</feature>
<evidence type="ECO:0000256" key="5">
    <source>
        <dbReference type="ARBA" id="ARBA00023136"/>
    </source>
</evidence>
<evidence type="ECO:0000313" key="9">
    <source>
        <dbReference type="EMBL" id="KAF2655373.1"/>
    </source>
</evidence>
<dbReference type="SUPFAM" id="SSF103473">
    <property type="entry name" value="MFS general substrate transporter"/>
    <property type="match status" value="1"/>
</dbReference>
<reference evidence="9" key="1">
    <citation type="journal article" date="2020" name="Stud. Mycol.">
        <title>101 Dothideomycetes genomes: a test case for predicting lifestyles and emergence of pathogens.</title>
        <authorList>
            <person name="Haridas S."/>
            <person name="Albert R."/>
            <person name="Binder M."/>
            <person name="Bloem J."/>
            <person name="Labutti K."/>
            <person name="Salamov A."/>
            <person name="Andreopoulos B."/>
            <person name="Baker S."/>
            <person name="Barry K."/>
            <person name="Bills G."/>
            <person name="Bluhm B."/>
            <person name="Cannon C."/>
            <person name="Castanera R."/>
            <person name="Culley D."/>
            <person name="Daum C."/>
            <person name="Ezra D."/>
            <person name="Gonzalez J."/>
            <person name="Henrissat B."/>
            <person name="Kuo A."/>
            <person name="Liang C."/>
            <person name="Lipzen A."/>
            <person name="Lutzoni F."/>
            <person name="Magnuson J."/>
            <person name="Mondo S."/>
            <person name="Nolan M."/>
            <person name="Ohm R."/>
            <person name="Pangilinan J."/>
            <person name="Park H.-J."/>
            <person name="Ramirez L."/>
            <person name="Alfaro M."/>
            <person name="Sun H."/>
            <person name="Tritt A."/>
            <person name="Yoshinaga Y."/>
            <person name="Zwiers L.-H."/>
            <person name="Turgeon B."/>
            <person name="Goodwin S."/>
            <person name="Spatafora J."/>
            <person name="Crous P."/>
            <person name="Grigoriev I."/>
        </authorList>
    </citation>
    <scope>NUCLEOTIDE SEQUENCE</scope>
    <source>
        <strain evidence="9">CBS 122681</strain>
    </source>
</reference>
<feature type="transmembrane region" description="Helical" evidence="7">
    <location>
        <begin position="354"/>
        <end position="373"/>
    </location>
</feature>
<dbReference type="PANTHER" id="PTHR43791">
    <property type="entry name" value="PERMEASE-RELATED"/>
    <property type="match status" value="1"/>
</dbReference>
<feature type="transmembrane region" description="Helical" evidence="7">
    <location>
        <begin position="154"/>
        <end position="174"/>
    </location>
</feature>
<dbReference type="FunFam" id="1.20.1250.20:FF:000034">
    <property type="entry name" value="MFS general substrate transporter"/>
    <property type="match status" value="1"/>
</dbReference>
<dbReference type="Pfam" id="PF07690">
    <property type="entry name" value="MFS_1"/>
    <property type="match status" value="1"/>
</dbReference>
<keyword evidence="3 7" id="KW-0812">Transmembrane</keyword>
<evidence type="ECO:0000259" key="8">
    <source>
        <dbReference type="PROSITE" id="PS50850"/>
    </source>
</evidence>
<feature type="transmembrane region" description="Helical" evidence="7">
    <location>
        <begin position="379"/>
        <end position="402"/>
    </location>
</feature>
<feature type="transmembrane region" description="Helical" evidence="7">
    <location>
        <begin position="449"/>
        <end position="470"/>
    </location>
</feature>
<organism evidence="9 10">
    <name type="scientific">Lophiostoma macrostomum CBS 122681</name>
    <dbReference type="NCBI Taxonomy" id="1314788"/>
    <lineage>
        <taxon>Eukaryota</taxon>
        <taxon>Fungi</taxon>
        <taxon>Dikarya</taxon>
        <taxon>Ascomycota</taxon>
        <taxon>Pezizomycotina</taxon>
        <taxon>Dothideomycetes</taxon>
        <taxon>Pleosporomycetidae</taxon>
        <taxon>Pleosporales</taxon>
        <taxon>Lophiostomataceae</taxon>
        <taxon>Lophiostoma</taxon>
    </lineage>
</organism>
<dbReference type="PANTHER" id="PTHR43791:SF19">
    <property type="entry name" value="TRANSPORTER, PUTATIVE (AFU_ORTHOLOGUE AFUA_1G01812)-RELATED"/>
    <property type="match status" value="1"/>
</dbReference>
<dbReference type="Proteomes" id="UP000799324">
    <property type="component" value="Unassembled WGS sequence"/>
</dbReference>
<dbReference type="FunFam" id="1.20.1250.20:FF:000068">
    <property type="entry name" value="MFS general substrate transporter"/>
    <property type="match status" value="1"/>
</dbReference>
<keyword evidence="2" id="KW-0813">Transport</keyword>
<evidence type="ECO:0000256" key="2">
    <source>
        <dbReference type="ARBA" id="ARBA00022448"/>
    </source>
</evidence>
<dbReference type="OrthoDB" id="2962993at2759"/>
<accession>A0A6A6T8V6</accession>
<dbReference type="AlphaFoldDB" id="A0A6A6T8V6"/>
<dbReference type="PROSITE" id="PS50850">
    <property type="entry name" value="MFS"/>
    <property type="match status" value="1"/>
</dbReference>
<gene>
    <name evidence="9" type="ORF">K491DRAFT_630247</name>
</gene>
<feature type="transmembrane region" description="Helical" evidence="7">
    <location>
        <begin position="98"/>
        <end position="119"/>
    </location>
</feature>
<sequence>MASALEKGEPMNMSDDEKITGHGQEYVRPADELADPDAGLSEEERAAHDRKLLWKLDLKLIPWLSFLYLISFLDRTNIGNAKIDGLQEDLKMTNGQYNATLSIFFVSYACFEPLTNVLLKKLRPSIFLPIIMVWWGICMTTMGLVHNYAGLMTARWWLGVAEAGLFPGVNYYLSCWYKRSEFGIRAAIFFSAAALAGSFGGLLAAAIAQMDGIGGKPGWAWIFILEGLATLFVGVASYWLVYDFPDRATFLTPNDRARVIRRLREDQQSSAEHEEFKMEYFWASVKDWKTWAFAIIYMGCDGSLYAFSLFLPTIINQLGYTSTTANLLSVPPYAVAAVLTVTVGWIADRTHQRGLCNIATSVLGIIGFAMLLGSGKASVQYAGTFLGAAGIYPCIANTISWASNNVEGVYKRGVTLGFVIGWGNLNGVVASNIYRAVDKPRFKPGHAVVLAYLILFLCIGSIVTRFLLAFENKKRRSGQRDVWVEGKTEKEVEMLGDKRPDFLYTL</sequence>
<evidence type="ECO:0000256" key="6">
    <source>
        <dbReference type="SAM" id="MobiDB-lite"/>
    </source>
</evidence>
<dbReference type="InterPro" id="IPR020846">
    <property type="entry name" value="MFS_dom"/>
</dbReference>
<feature type="transmembrane region" description="Helical" evidence="7">
    <location>
        <begin position="186"/>
        <end position="207"/>
    </location>
</feature>
<evidence type="ECO:0000256" key="4">
    <source>
        <dbReference type="ARBA" id="ARBA00022989"/>
    </source>
</evidence>
<dbReference type="CDD" id="cd17327">
    <property type="entry name" value="MFS_FEN2_like"/>
    <property type="match status" value="1"/>
</dbReference>
<feature type="transmembrane region" description="Helical" evidence="7">
    <location>
        <begin position="219"/>
        <end position="241"/>
    </location>
</feature>
<evidence type="ECO:0000256" key="3">
    <source>
        <dbReference type="ARBA" id="ARBA00022692"/>
    </source>
</evidence>
<feature type="transmembrane region" description="Helical" evidence="7">
    <location>
        <begin position="126"/>
        <end position="148"/>
    </location>
</feature>
<feature type="region of interest" description="Disordered" evidence="6">
    <location>
        <begin position="1"/>
        <end position="21"/>
    </location>
</feature>
<proteinExistence type="predicted"/>
<protein>
    <submittedName>
        <fullName evidence="9">MFS general substrate transporter</fullName>
    </submittedName>
</protein>
<dbReference type="GO" id="GO:0022857">
    <property type="term" value="F:transmembrane transporter activity"/>
    <property type="evidence" value="ECO:0007669"/>
    <property type="project" value="InterPro"/>
</dbReference>
<name>A0A6A6T8V6_9PLEO</name>
<dbReference type="Gene3D" id="1.20.1250.20">
    <property type="entry name" value="MFS general substrate transporter like domains"/>
    <property type="match status" value="2"/>
</dbReference>
<evidence type="ECO:0000256" key="1">
    <source>
        <dbReference type="ARBA" id="ARBA00004141"/>
    </source>
</evidence>
<feature type="transmembrane region" description="Helical" evidence="7">
    <location>
        <begin position="414"/>
        <end position="437"/>
    </location>
</feature>
<dbReference type="GO" id="GO:0016020">
    <property type="term" value="C:membrane"/>
    <property type="evidence" value="ECO:0007669"/>
    <property type="project" value="UniProtKB-SubCell"/>
</dbReference>
<dbReference type="EMBL" id="MU004350">
    <property type="protein sequence ID" value="KAF2655373.1"/>
    <property type="molecule type" value="Genomic_DNA"/>
</dbReference>